<protein>
    <submittedName>
        <fullName evidence="2">Uncharacterized protein</fullName>
    </submittedName>
</protein>
<proteinExistence type="predicted"/>
<evidence type="ECO:0000313" key="2">
    <source>
        <dbReference type="EMBL" id="KAF6094782.1"/>
    </source>
</evidence>
<feature type="compositionally biased region" description="Polar residues" evidence="1">
    <location>
        <begin position="12"/>
        <end position="23"/>
    </location>
</feature>
<organism evidence="2 3">
    <name type="scientific">Phyllostomus discolor</name>
    <name type="common">pale spear-nosed bat</name>
    <dbReference type="NCBI Taxonomy" id="89673"/>
    <lineage>
        <taxon>Eukaryota</taxon>
        <taxon>Metazoa</taxon>
        <taxon>Chordata</taxon>
        <taxon>Craniata</taxon>
        <taxon>Vertebrata</taxon>
        <taxon>Euteleostomi</taxon>
        <taxon>Mammalia</taxon>
        <taxon>Eutheria</taxon>
        <taxon>Laurasiatheria</taxon>
        <taxon>Chiroptera</taxon>
        <taxon>Yangochiroptera</taxon>
        <taxon>Phyllostomidae</taxon>
        <taxon>Phyllostominae</taxon>
        <taxon>Phyllostomus</taxon>
    </lineage>
</organism>
<dbReference type="EMBL" id="JABVXQ010000008">
    <property type="protein sequence ID" value="KAF6094782.1"/>
    <property type="molecule type" value="Genomic_DNA"/>
</dbReference>
<reference evidence="2 3" key="1">
    <citation type="journal article" date="2020" name="Nature">
        <title>Six reference-quality genomes reveal evolution of bat adaptations.</title>
        <authorList>
            <person name="Jebb D."/>
            <person name="Huang Z."/>
            <person name="Pippel M."/>
            <person name="Hughes G.M."/>
            <person name="Lavrichenko K."/>
            <person name="Devanna P."/>
            <person name="Winkler S."/>
            <person name="Jermiin L.S."/>
            <person name="Skirmuntt E.C."/>
            <person name="Katzourakis A."/>
            <person name="Burkitt-Gray L."/>
            <person name="Ray D.A."/>
            <person name="Sullivan K.A.M."/>
            <person name="Roscito J.G."/>
            <person name="Kirilenko B.M."/>
            <person name="Davalos L.M."/>
            <person name="Corthals A.P."/>
            <person name="Power M.L."/>
            <person name="Jones G."/>
            <person name="Ransome R.D."/>
            <person name="Dechmann D.K.N."/>
            <person name="Locatelli A.G."/>
            <person name="Puechmaille S.J."/>
            <person name="Fedrigo O."/>
            <person name="Jarvis E.D."/>
            <person name="Hiller M."/>
            <person name="Vernes S.C."/>
            <person name="Myers E.W."/>
            <person name="Teeling E.C."/>
        </authorList>
    </citation>
    <scope>NUCLEOTIDE SEQUENCE [LARGE SCALE GENOMIC DNA]</scope>
    <source>
        <strain evidence="2">Bat1K_MPI-CBG_1</strain>
    </source>
</reference>
<accession>A0A833ZD30</accession>
<feature type="region of interest" description="Disordered" evidence="1">
    <location>
        <begin position="1"/>
        <end position="23"/>
    </location>
</feature>
<dbReference type="Proteomes" id="UP000664940">
    <property type="component" value="Unassembled WGS sequence"/>
</dbReference>
<sequence>MSKLRPGDSPEIESSGSEARPLSTPQWIKSLDLNLGIPGVIEQLWGRRQQGGLSVSSQCRPGYQKPLGVSLQPPRLCLAHARMPVASGSSHPPAWLQTQLPTLAPSTGRCFLHFSSNDAVMD</sequence>
<evidence type="ECO:0000256" key="1">
    <source>
        <dbReference type="SAM" id="MobiDB-lite"/>
    </source>
</evidence>
<comment type="caution">
    <text evidence="2">The sequence shown here is derived from an EMBL/GenBank/DDBJ whole genome shotgun (WGS) entry which is preliminary data.</text>
</comment>
<evidence type="ECO:0000313" key="3">
    <source>
        <dbReference type="Proteomes" id="UP000664940"/>
    </source>
</evidence>
<gene>
    <name evidence="2" type="ORF">HJG60_011877</name>
</gene>
<dbReference type="AlphaFoldDB" id="A0A833ZD30"/>
<name>A0A833ZD30_9CHIR</name>